<protein>
    <submittedName>
        <fullName evidence="1">Uncharacterized protein</fullName>
    </submittedName>
</protein>
<accession>A0A9K3P091</accession>
<dbReference type="EMBL" id="MNCJ02000317">
    <property type="protein sequence ID" value="KAF5819907.1"/>
    <property type="molecule type" value="Genomic_DNA"/>
</dbReference>
<reference evidence="1" key="1">
    <citation type="journal article" date="2017" name="Nature">
        <title>The sunflower genome provides insights into oil metabolism, flowering and Asterid evolution.</title>
        <authorList>
            <person name="Badouin H."/>
            <person name="Gouzy J."/>
            <person name="Grassa C.J."/>
            <person name="Murat F."/>
            <person name="Staton S.E."/>
            <person name="Cottret L."/>
            <person name="Lelandais-Briere C."/>
            <person name="Owens G.L."/>
            <person name="Carrere S."/>
            <person name="Mayjonade B."/>
            <person name="Legrand L."/>
            <person name="Gill N."/>
            <person name="Kane N.C."/>
            <person name="Bowers J.E."/>
            <person name="Hubner S."/>
            <person name="Bellec A."/>
            <person name="Berard A."/>
            <person name="Berges H."/>
            <person name="Blanchet N."/>
            <person name="Boniface M.C."/>
            <person name="Brunel D."/>
            <person name="Catrice O."/>
            <person name="Chaidir N."/>
            <person name="Claudel C."/>
            <person name="Donnadieu C."/>
            <person name="Faraut T."/>
            <person name="Fievet G."/>
            <person name="Helmstetter N."/>
            <person name="King M."/>
            <person name="Knapp S.J."/>
            <person name="Lai Z."/>
            <person name="Le Paslier M.C."/>
            <person name="Lippi Y."/>
            <person name="Lorenzon L."/>
            <person name="Mandel J.R."/>
            <person name="Marage G."/>
            <person name="Marchand G."/>
            <person name="Marquand E."/>
            <person name="Bret-Mestries E."/>
            <person name="Morien E."/>
            <person name="Nambeesan S."/>
            <person name="Nguyen T."/>
            <person name="Pegot-Espagnet P."/>
            <person name="Pouilly N."/>
            <person name="Raftis F."/>
            <person name="Sallet E."/>
            <person name="Schiex T."/>
            <person name="Thomas J."/>
            <person name="Vandecasteele C."/>
            <person name="Vares D."/>
            <person name="Vear F."/>
            <person name="Vautrin S."/>
            <person name="Crespi M."/>
            <person name="Mangin B."/>
            <person name="Burke J.M."/>
            <person name="Salse J."/>
            <person name="Munos S."/>
            <person name="Vincourt P."/>
            <person name="Rieseberg L.H."/>
            <person name="Langlade N.B."/>
        </authorList>
    </citation>
    <scope>NUCLEOTIDE SEQUENCE</scope>
    <source>
        <tissue evidence="1">Leaves</tissue>
    </source>
</reference>
<evidence type="ECO:0000313" key="2">
    <source>
        <dbReference type="Proteomes" id="UP000215914"/>
    </source>
</evidence>
<dbReference type="Gramene" id="mRNA:HanXRQr2_Chr02g0082911">
    <property type="protein sequence ID" value="mRNA:HanXRQr2_Chr02g0082911"/>
    <property type="gene ID" value="HanXRQr2_Chr02g0082911"/>
</dbReference>
<name>A0A9K3P091_HELAN</name>
<comment type="caution">
    <text evidence="1">The sequence shown here is derived from an EMBL/GenBank/DDBJ whole genome shotgun (WGS) entry which is preliminary data.</text>
</comment>
<keyword evidence="2" id="KW-1185">Reference proteome</keyword>
<sequence>MQNDQTRKKCALTNTTRKLQFFPTKVSYKFPTTEFFLQFSYNFFDQKEKKKTKKFYNLNFVARTFYNL</sequence>
<reference evidence="1" key="2">
    <citation type="submission" date="2020-06" db="EMBL/GenBank/DDBJ databases">
        <title>Helianthus annuus Genome sequencing and assembly Release 2.</title>
        <authorList>
            <person name="Gouzy J."/>
            <person name="Langlade N."/>
            <person name="Munos S."/>
        </authorList>
    </citation>
    <scope>NUCLEOTIDE SEQUENCE</scope>
    <source>
        <tissue evidence="1">Leaves</tissue>
    </source>
</reference>
<evidence type="ECO:0000313" key="1">
    <source>
        <dbReference type="EMBL" id="KAF5819907.1"/>
    </source>
</evidence>
<gene>
    <name evidence="1" type="ORF">HanXRQr2_Chr02g0082911</name>
</gene>
<dbReference type="AlphaFoldDB" id="A0A9K3P091"/>
<proteinExistence type="predicted"/>
<organism evidence="1 2">
    <name type="scientific">Helianthus annuus</name>
    <name type="common">Common sunflower</name>
    <dbReference type="NCBI Taxonomy" id="4232"/>
    <lineage>
        <taxon>Eukaryota</taxon>
        <taxon>Viridiplantae</taxon>
        <taxon>Streptophyta</taxon>
        <taxon>Embryophyta</taxon>
        <taxon>Tracheophyta</taxon>
        <taxon>Spermatophyta</taxon>
        <taxon>Magnoliopsida</taxon>
        <taxon>eudicotyledons</taxon>
        <taxon>Gunneridae</taxon>
        <taxon>Pentapetalae</taxon>
        <taxon>asterids</taxon>
        <taxon>campanulids</taxon>
        <taxon>Asterales</taxon>
        <taxon>Asteraceae</taxon>
        <taxon>Asteroideae</taxon>
        <taxon>Heliantheae alliance</taxon>
        <taxon>Heliantheae</taxon>
        <taxon>Helianthus</taxon>
    </lineage>
</organism>
<dbReference type="Proteomes" id="UP000215914">
    <property type="component" value="Unassembled WGS sequence"/>
</dbReference>